<name>A0A7C3IWX4_9CREN</name>
<organism evidence="1">
    <name type="scientific">Candidatus Methanomethylicus mesodigestus</name>
    <dbReference type="NCBI Taxonomy" id="1867258"/>
    <lineage>
        <taxon>Archaea</taxon>
        <taxon>Thermoproteota</taxon>
        <taxon>Methanosuratincolia</taxon>
        <taxon>Candidatus Methanomethylicales</taxon>
        <taxon>Candidatus Methanomethylicaceae</taxon>
        <taxon>Candidatus Methanomethylicus</taxon>
    </lineage>
</organism>
<proteinExistence type="predicted"/>
<gene>
    <name evidence="1" type="ORF">ENS19_02425</name>
</gene>
<comment type="caution">
    <text evidence="1">The sequence shown here is derived from an EMBL/GenBank/DDBJ whole genome shotgun (WGS) entry which is preliminary data.</text>
</comment>
<accession>A0A7C3IWX4</accession>
<evidence type="ECO:0000313" key="1">
    <source>
        <dbReference type="EMBL" id="HFK20114.1"/>
    </source>
</evidence>
<protein>
    <submittedName>
        <fullName evidence="1">Uncharacterized protein</fullName>
    </submittedName>
</protein>
<reference evidence="1" key="1">
    <citation type="journal article" date="2020" name="mSystems">
        <title>Genome- and Community-Level Interaction Insights into Carbon Utilization and Element Cycling Functions of Hydrothermarchaeota in Hydrothermal Sediment.</title>
        <authorList>
            <person name="Zhou Z."/>
            <person name="Liu Y."/>
            <person name="Xu W."/>
            <person name="Pan J."/>
            <person name="Luo Z.H."/>
            <person name="Li M."/>
        </authorList>
    </citation>
    <scope>NUCLEOTIDE SEQUENCE [LARGE SCALE GENOMIC DNA]</scope>
    <source>
        <strain evidence="1">SpSt-468</strain>
    </source>
</reference>
<sequence length="144" mass="15264">MPEPSWDEIVDQKVMESLSKATGHASKASDILSLGGTPTDLYKPMLLCRLEVQYSLAALQLGKPAQPRVIPPRGKIELEAGMIKVAQGISDASRSIRAGEREEAARLLIAADAHLAKLIMHLRSPAGRGASGLSRRGGGKGSVE</sequence>
<dbReference type="EMBL" id="DSTX01000002">
    <property type="protein sequence ID" value="HFK20114.1"/>
    <property type="molecule type" value="Genomic_DNA"/>
</dbReference>
<dbReference type="AlphaFoldDB" id="A0A7C3IWX4"/>